<comment type="caution">
    <text evidence="3">The sequence shown here is derived from an EMBL/GenBank/DDBJ whole genome shotgun (WGS) entry which is preliminary data.</text>
</comment>
<proteinExistence type="predicted"/>
<name>A0A9P6JKR5_9AGAR</name>
<gene>
    <name evidence="3" type="ORF">CPB83DRAFT_604827</name>
</gene>
<feature type="domain" description="GED" evidence="2">
    <location>
        <begin position="1"/>
        <end position="50"/>
    </location>
</feature>
<protein>
    <recommendedName>
        <fullName evidence="2">GED domain-containing protein</fullName>
    </recommendedName>
</protein>
<sequence>MKDTAEQRVTFEQLLSEDTLISARRKELQDRHSRLTKIKAILDDFKHLELAPASISSSPTEEMEEQEDDDATSQSSFTNPRE</sequence>
<feature type="region of interest" description="Disordered" evidence="1">
    <location>
        <begin position="52"/>
        <end position="82"/>
    </location>
</feature>
<dbReference type="EMBL" id="MU157897">
    <property type="protein sequence ID" value="KAF9524507.1"/>
    <property type="molecule type" value="Genomic_DNA"/>
</dbReference>
<organism evidence="3 4">
    <name type="scientific">Crepidotus variabilis</name>
    <dbReference type="NCBI Taxonomy" id="179855"/>
    <lineage>
        <taxon>Eukaryota</taxon>
        <taxon>Fungi</taxon>
        <taxon>Dikarya</taxon>
        <taxon>Basidiomycota</taxon>
        <taxon>Agaricomycotina</taxon>
        <taxon>Agaricomycetes</taxon>
        <taxon>Agaricomycetidae</taxon>
        <taxon>Agaricales</taxon>
        <taxon>Agaricineae</taxon>
        <taxon>Crepidotaceae</taxon>
        <taxon>Crepidotus</taxon>
    </lineage>
</organism>
<dbReference type="Proteomes" id="UP000807306">
    <property type="component" value="Unassembled WGS sequence"/>
</dbReference>
<dbReference type="PROSITE" id="PS51388">
    <property type="entry name" value="GED"/>
    <property type="match status" value="1"/>
</dbReference>
<accession>A0A9P6JKR5</accession>
<feature type="compositionally biased region" description="Polar residues" evidence="1">
    <location>
        <begin position="72"/>
        <end position="82"/>
    </location>
</feature>
<reference evidence="3" key="1">
    <citation type="submission" date="2020-11" db="EMBL/GenBank/DDBJ databases">
        <authorList>
            <consortium name="DOE Joint Genome Institute"/>
            <person name="Ahrendt S."/>
            <person name="Riley R."/>
            <person name="Andreopoulos W."/>
            <person name="Labutti K."/>
            <person name="Pangilinan J."/>
            <person name="Ruiz-Duenas F.J."/>
            <person name="Barrasa J.M."/>
            <person name="Sanchez-Garcia M."/>
            <person name="Camarero S."/>
            <person name="Miyauchi S."/>
            <person name="Serrano A."/>
            <person name="Linde D."/>
            <person name="Babiker R."/>
            <person name="Drula E."/>
            <person name="Ayuso-Fernandez I."/>
            <person name="Pacheco R."/>
            <person name="Padilla G."/>
            <person name="Ferreira P."/>
            <person name="Barriuso J."/>
            <person name="Kellner H."/>
            <person name="Castanera R."/>
            <person name="Alfaro M."/>
            <person name="Ramirez L."/>
            <person name="Pisabarro A.G."/>
            <person name="Kuo A."/>
            <person name="Tritt A."/>
            <person name="Lipzen A."/>
            <person name="He G."/>
            <person name="Yan M."/>
            <person name="Ng V."/>
            <person name="Cullen D."/>
            <person name="Martin F."/>
            <person name="Rosso M.-N."/>
            <person name="Henrissat B."/>
            <person name="Hibbett D."/>
            <person name="Martinez A.T."/>
            <person name="Grigoriev I.V."/>
        </authorList>
    </citation>
    <scope>NUCLEOTIDE SEQUENCE</scope>
    <source>
        <strain evidence="3">CBS 506.95</strain>
    </source>
</reference>
<dbReference type="AlphaFoldDB" id="A0A9P6JKR5"/>
<keyword evidence="4" id="KW-1185">Reference proteome</keyword>
<evidence type="ECO:0000313" key="3">
    <source>
        <dbReference type="EMBL" id="KAF9524507.1"/>
    </source>
</evidence>
<feature type="compositionally biased region" description="Acidic residues" evidence="1">
    <location>
        <begin position="61"/>
        <end position="71"/>
    </location>
</feature>
<dbReference type="InterPro" id="IPR020850">
    <property type="entry name" value="GED_dom"/>
</dbReference>
<evidence type="ECO:0000256" key="1">
    <source>
        <dbReference type="SAM" id="MobiDB-lite"/>
    </source>
</evidence>
<evidence type="ECO:0000313" key="4">
    <source>
        <dbReference type="Proteomes" id="UP000807306"/>
    </source>
</evidence>
<evidence type="ECO:0000259" key="2">
    <source>
        <dbReference type="PROSITE" id="PS51388"/>
    </source>
</evidence>